<accession>A0A3B4H6E7</accession>
<dbReference type="PROSITE" id="PS51746">
    <property type="entry name" value="PPM_2"/>
    <property type="match status" value="1"/>
</dbReference>
<dbReference type="CDD" id="cd00143">
    <property type="entry name" value="PP2Cc"/>
    <property type="match status" value="1"/>
</dbReference>
<dbReference type="Ensembl" id="ENSPNYT00000032140.1">
    <property type="protein sequence ID" value="ENSPNYP00000031387.1"/>
    <property type="gene ID" value="ENSPNYG00000023669.1"/>
</dbReference>
<dbReference type="Gene3D" id="3.60.40.10">
    <property type="entry name" value="PPM-type phosphatase domain"/>
    <property type="match status" value="1"/>
</dbReference>
<evidence type="ECO:0000256" key="4">
    <source>
        <dbReference type="RuleBase" id="RU003465"/>
    </source>
</evidence>
<dbReference type="AlphaFoldDB" id="A0A3B4H6E7"/>
<keyword evidence="1" id="KW-0479">Metal-binding</keyword>
<feature type="region of interest" description="Disordered" evidence="5">
    <location>
        <begin position="422"/>
        <end position="477"/>
    </location>
</feature>
<reference evidence="7" key="1">
    <citation type="submission" date="2023-09" db="UniProtKB">
        <authorList>
            <consortium name="Ensembl"/>
        </authorList>
    </citation>
    <scope>IDENTIFICATION</scope>
</reference>
<dbReference type="InterPro" id="IPR001932">
    <property type="entry name" value="PPM-type_phosphatase-like_dom"/>
</dbReference>
<evidence type="ECO:0000256" key="1">
    <source>
        <dbReference type="ARBA" id="ARBA00022723"/>
    </source>
</evidence>
<dbReference type="InterPro" id="IPR000222">
    <property type="entry name" value="PP2C_BS"/>
</dbReference>
<dbReference type="SUPFAM" id="SSF81606">
    <property type="entry name" value="PP2C-like"/>
    <property type="match status" value="1"/>
</dbReference>
<dbReference type="GO" id="GO:0046872">
    <property type="term" value="F:metal ion binding"/>
    <property type="evidence" value="ECO:0007669"/>
    <property type="project" value="UniProtKB-KW"/>
</dbReference>
<proteinExistence type="inferred from homology"/>
<dbReference type="PANTHER" id="PTHR47992">
    <property type="entry name" value="PROTEIN PHOSPHATASE"/>
    <property type="match status" value="1"/>
</dbReference>
<feature type="domain" description="PPM-type phosphatase" evidence="6">
    <location>
        <begin position="8"/>
        <end position="342"/>
    </location>
</feature>
<evidence type="ECO:0000256" key="3">
    <source>
        <dbReference type="ARBA" id="ARBA00022912"/>
    </source>
</evidence>
<sequence>MENALLMRVSVFTDQGGRKYMEDVTEVIVEPEPGENEPATGDPEENIRRDYTTPQVQPNTPTCSRRSVAFFAVFDGHGGREAAQFARDYLWEFMKKQRGFWSDCDREVCSAIRKGFVACHHAMWKKLPEWPKTLTGLPSTSGTTASVVVLRGNRMYVAHVGDSAVVLGVQDDPSVPFIRAVEVTQDHKPELPKERERIEGLGGSVIKKSGVNRVVWKRPRLSHNGPVRRSTVIDQIPFLAVARALGDLWSYDFYSGEFVVSPEPDTSVVVLDPKKHRYIILGSDGLWNMVPPQEAISMCQNNDEEMAPCGVSSARQLVSHALLRWRQRMLRADNTSAIVIALQEPGTCQDTLHHEEVLLDLAKVSQCPPTSISRADTPLRLPEEDSPAATCELFSALERRDGLSGSNSFYHMDLSDPFALTPLSGSRTPTRKRTIDVSSSPSGLLAKKARRRTAERPPLVQHNAEKKQKDTNNVSSILQQHKSTTVCVC</sequence>
<organism evidence="7">
    <name type="scientific">Pundamilia nyererei</name>
    <dbReference type="NCBI Taxonomy" id="303518"/>
    <lineage>
        <taxon>Eukaryota</taxon>
        <taxon>Metazoa</taxon>
        <taxon>Chordata</taxon>
        <taxon>Craniata</taxon>
        <taxon>Vertebrata</taxon>
        <taxon>Euteleostomi</taxon>
        <taxon>Actinopterygii</taxon>
        <taxon>Neopterygii</taxon>
        <taxon>Teleostei</taxon>
        <taxon>Neoteleostei</taxon>
        <taxon>Acanthomorphata</taxon>
        <taxon>Ovalentaria</taxon>
        <taxon>Cichlomorphae</taxon>
        <taxon>Cichliformes</taxon>
        <taxon>Cichlidae</taxon>
        <taxon>African cichlids</taxon>
        <taxon>Pseudocrenilabrinae</taxon>
        <taxon>Haplochromini</taxon>
        <taxon>Pundamilia</taxon>
    </lineage>
</organism>
<dbReference type="InterPro" id="IPR036457">
    <property type="entry name" value="PPM-type-like_dom_sf"/>
</dbReference>
<evidence type="ECO:0000313" key="7">
    <source>
        <dbReference type="Ensembl" id="ENSPNYP00000031387.1"/>
    </source>
</evidence>
<evidence type="ECO:0000256" key="5">
    <source>
        <dbReference type="SAM" id="MobiDB-lite"/>
    </source>
</evidence>
<keyword evidence="3 4" id="KW-0904">Protein phosphatase</keyword>
<dbReference type="Pfam" id="PF00481">
    <property type="entry name" value="PP2C"/>
    <property type="match status" value="1"/>
</dbReference>
<keyword evidence="2 4" id="KW-0378">Hydrolase</keyword>
<protein>
    <submittedName>
        <fullName evidence="7">Protein phosphatase, Mg2+/Mn2+ dependent 1D</fullName>
    </submittedName>
</protein>
<evidence type="ECO:0000256" key="2">
    <source>
        <dbReference type="ARBA" id="ARBA00022801"/>
    </source>
</evidence>
<feature type="region of interest" description="Disordered" evidence="5">
    <location>
        <begin position="29"/>
        <end position="60"/>
    </location>
</feature>
<dbReference type="FunFam" id="3.60.40.10:FF:000030">
    <property type="entry name" value="Protein phosphatase, Mg2+/Mn2+-dependent 1D"/>
    <property type="match status" value="1"/>
</dbReference>
<dbReference type="GO" id="GO:0004722">
    <property type="term" value="F:protein serine/threonine phosphatase activity"/>
    <property type="evidence" value="ECO:0007669"/>
    <property type="project" value="InterPro"/>
</dbReference>
<evidence type="ECO:0000259" key="6">
    <source>
        <dbReference type="PROSITE" id="PS51746"/>
    </source>
</evidence>
<dbReference type="SMART" id="SM00332">
    <property type="entry name" value="PP2Cc"/>
    <property type="match status" value="1"/>
</dbReference>
<comment type="similarity">
    <text evidence="4">Belongs to the PP2C family.</text>
</comment>
<dbReference type="GeneTree" id="ENSGT00940000155672"/>
<name>A0A3B4H6E7_9CICH</name>
<dbReference type="InterPro" id="IPR015655">
    <property type="entry name" value="PP2C"/>
</dbReference>
<dbReference type="PROSITE" id="PS01032">
    <property type="entry name" value="PPM_1"/>
    <property type="match status" value="1"/>
</dbReference>